<comment type="caution">
    <text evidence="2">The sequence shown here is derived from an EMBL/GenBank/DDBJ whole genome shotgun (WGS) entry which is preliminary data.</text>
</comment>
<dbReference type="EMBL" id="AMBO01000327">
    <property type="protein sequence ID" value="EKD01032.1"/>
    <property type="molecule type" value="Genomic_DNA"/>
</dbReference>
<evidence type="ECO:0000313" key="3">
    <source>
        <dbReference type="Proteomes" id="UP000006757"/>
    </source>
</evidence>
<dbReference type="AlphaFoldDB" id="K1VNJ2"/>
<dbReference type="Proteomes" id="UP000006757">
    <property type="component" value="Unassembled WGS sequence"/>
</dbReference>
<organism evidence="2 3">
    <name type="scientific">Trichosporon asahii var. asahii (strain CBS 8904)</name>
    <name type="common">Yeast</name>
    <dbReference type="NCBI Taxonomy" id="1220162"/>
    <lineage>
        <taxon>Eukaryota</taxon>
        <taxon>Fungi</taxon>
        <taxon>Dikarya</taxon>
        <taxon>Basidiomycota</taxon>
        <taxon>Agaricomycotina</taxon>
        <taxon>Tremellomycetes</taxon>
        <taxon>Trichosporonales</taxon>
        <taxon>Trichosporonaceae</taxon>
        <taxon>Trichosporon</taxon>
    </lineage>
</organism>
<evidence type="ECO:0000256" key="1">
    <source>
        <dbReference type="SAM" id="MobiDB-lite"/>
    </source>
</evidence>
<feature type="region of interest" description="Disordered" evidence="1">
    <location>
        <begin position="61"/>
        <end position="95"/>
    </location>
</feature>
<protein>
    <submittedName>
        <fullName evidence="2">Uncharacterized protein</fullName>
    </submittedName>
</protein>
<dbReference type="InParanoid" id="K1VNJ2"/>
<feature type="region of interest" description="Disordered" evidence="1">
    <location>
        <begin position="132"/>
        <end position="184"/>
    </location>
</feature>
<gene>
    <name evidence="2" type="ORF">A1Q2_04653</name>
</gene>
<proteinExistence type="predicted"/>
<name>K1VNJ2_TRIAC</name>
<reference evidence="2 3" key="1">
    <citation type="journal article" date="2012" name="Eukaryot. Cell">
        <title>Genome sequence of the Trichosporon asahii environmental strain CBS 8904.</title>
        <authorList>
            <person name="Yang R.Y."/>
            <person name="Li H.T."/>
            <person name="Zhu H."/>
            <person name="Zhou G.P."/>
            <person name="Wang M."/>
            <person name="Wang L."/>
        </authorList>
    </citation>
    <scope>NUCLEOTIDE SEQUENCE [LARGE SCALE GENOMIC DNA]</scope>
    <source>
        <strain evidence="2 3">CBS 8904</strain>
    </source>
</reference>
<evidence type="ECO:0000313" key="2">
    <source>
        <dbReference type="EMBL" id="EKD01032.1"/>
    </source>
</evidence>
<keyword evidence="3" id="KW-1185">Reference proteome</keyword>
<dbReference type="HOGENOM" id="CLU_1469220_0_0_1"/>
<sequence>MPRPCLTPRRRAKIASLARYRSYSSIAWEYNIAKSTVGYCVMLARLQALIVTDRTATETDIPRCPPVTPRREGPDEGVLGRVAPATPTDYPRLGPAVTRDRVSSALAVLKGGAVPTVDSKNVRRLLSDLRTGEARAGEARGPPETYPPAGAPVGDGDAGLHHVPPGLERAYGDPGDGRPSFQDG</sequence>
<accession>K1VNJ2</accession>